<dbReference type="Pfam" id="PF12697">
    <property type="entry name" value="Abhydrolase_6"/>
    <property type="match status" value="1"/>
</dbReference>
<comment type="caution">
    <text evidence="2">The sequence shown here is derived from an EMBL/GenBank/DDBJ whole genome shotgun (WGS) entry which is preliminary data.</text>
</comment>
<dbReference type="InterPro" id="IPR050471">
    <property type="entry name" value="AB_hydrolase"/>
</dbReference>
<evidence type="ECO:0000259" key="1">
    <source>
        <dbReference type="Pfam" id="PF12697"/>
    </source>
</evidence>
<reference evidence="3" key="1">
    <citation type="journal article" date="2019" name="Int. J. Syst. Evol. Microbiol.">
        <title>The Global Catalogue of Microorganisms (GCM) 10K type strain sequencing project: providing services to taxonomists for standard genome sequencing and annotation.</title>
        <authorList>
            <consortium name="The Broad Institute Genomics Platform"/>
            <consortium name="The Broad Institute Genome Sequencing Center for Infectious Disease"/>
            <person name="Wu L."/>
            <person name="Ma J."/>
        </authorList>
    </citation>
    <scope>NUCLEOTIDE SEQUENCE [LARGE SCALE GENOMIC DNA]</scope>
    <source>
        <strain evidence="3">CCTCC AB 2017081</strain>
    </source>
</reference>
<keyword evidence="2" id="KW-0378">Hydrolase</keyword>
<dbReference type="InterPro" id="IPR029058">
    <property type="entry name" value="AB_hydrolase_fold"/>
</dbReference>
<dbReference type="EMBL" id="JBHRZG010000012">
    <property type="protein sequence ID" value="MFC3833544.1"/>
    <property type="molecule type" value="Genomic_DNA"/>
</dbReference>
<dbReference type="RefSeq" id="WP_322474998.1">
    <property type="nucleotide sequence ID" value="NZ_JBHRZG010000012.1"/>
</dbReference>
<dbReference type="SUPFAM" id="SSF53474">
    <property type="entry name" value="alpha/beta-Hydrolases"/>
    <property type="match status" value="1"/>
</dbReference>
<dbReference type="Gene3D" id="3.40.50.1820">
    <property type="entry name" value="alpha/beta hydrolase"/>
    <property type="match status" value="1"/>
</dbReference>
<feature type="domain" description="AB hydrolase-1" evidence="1">
    <location>
        <begin position="34"/>
        <end position="210"/>
    </location>
</feature>
<accession>A0ABV7ZBS0</accession>
<dbReference type="InterPro" id="IPR000073">
    <property type="entry name" value="AB_hydrolase_1"/>
</dbReference>
<gene>
    <name evidence="2" type="ORF">ACFOSB_11810</name>
</gene>
<protein>
    <submittedName>
        <fullName evidence="2">Alpha/beta fold hydrolase</fullName>
    </submittedName>
</protein>
<dbReference type="GO" id="GO:0016787">
    <property type="term" value="F:hydrolase activity"/>
    <property type="evidence" value="ECO:0007669"/>
    <property type="project" value="UniProtKB-KW"/>
</dbReference>
<dbReference type="Proteomes" id="UP001595803">
    <property type="component" value="Unassembled WGS sequence"/>
</dbReference>
<dbReference type="PANTHER" id="PTHR43433:SF5">
    <property type="entry name" value="AB HYDROLASE-1 DOMAIN-CONTAINING PROTEIN"/>
    <property type="match status" value="1"/>
</dbReference>
<sequence>MTTVLLPGTLCDATLWHGVAAPRGVRTAPVVRGSTLTDAAARAVAGAAGPLHVVGFSLGALVAFEVLRRWPGRVGRLTLISASPLPPTPAQLDTWAAQRRATEAGDFGEVVARISAASGAHAGTVAAMAHRVGAAAFLEQLALLRSRPDSRADLGAYGGPLTLLVGAHDTVTPPALTHAMAALAPHADVRVVPGAGHYLPLDAPTAVSDALGGIAHA</sequence>
<proteinExistence type="predicted"/>
<organism evidence="2 3">
    <name type="scientific">Deinococcus rufus</name>
    <dbReference type="NCBI Taxonomy" id="2136097"/>
    <lineage>
        <taxon>Bacteria</taxon>
        <taxon>Thermotogati</taxon>
        <taxon>Deinococcota</taxon>
        <taxon>Deinococci</taxon>
        <taxon>Deinococcales</taxon>
        <taxon>Deinococcaceae</taxon>
        <taxon>Deinococcus</taxon>
    </lineage>
</organism>
<evidence type="ECO:0000313" key="3">
    <source>
        <dbReference type="Proteomes" id="UP001595803"/>
    </source>
</evidence>
<evidence type="ECO:0000313" key="2">
    <source>
        <dbReference type="EMBL" id="MFC3833544.1"/>
    </source>
</evidence>
<keyword evidence="3" id="KW-1185">Reference proteome</keyword>
<name>A0ABV7ZBS0_9DEIO</name>
<dbReference type="PANTHER" id="PTHR43433">
    <property type="entry name" value="HYDROLASE, ALPHA/BETA FOLD FAMILY PROTEIN"/>
    <property type="match status" value="1"/>
</dbReference>